<protein>
    <submittedName>
        <fullName evidence="1">Pentapeptide repeat-containing protein</fullName>
    </submittedName>
</protein>
<accession>A0ABT1NPI0</accession>
<dbReference type="EMBL" id="JANFLP010000001">
    <property type="protein sequence ID" value="MCQ1948476.1"/>
    <property type="molecule type" value="Genomic_DNA"/>
</dbReference>
<gene>
    <name evidence="1" type="ORF">NNX28_00850</name>
</gene>
<dbReference type="RefSeq" id="WP_255864460.1">
    <property type="nucleotide sequence ID" value="NZ_CP104263.1"/>
</dbReference>
<name>A0ABT1NPI0_9MICC</name>
<reference evidence="1 2" key="1">
    <citation type="submission" date="2022-07" db="EMBL/GenBank/DDBJ databases">
        <title>Novel species in genus Arthrobacter.</title>
        <authorList>
            <person name="Liu Y."/>
        </authorList>
    </citation>
    <scope>NUCLEOTIDE SEQUENCE [LARGE SCALE GENOMIC DNA]</scope>
    <source>
        <strain evidence="2">zg-Y859</strain>
    </source>
</reference>
<dbReference type="Gene3D" id="2.160.20.80">
    <property type="entry name" value="E3 ubiquitin-protein ligase SopA"/>
    <property type="match status" value="1"/>
</dbReference>
<dbReference type="Pfam" id="PF00805">
    <property type="entry name" value="Pentapeptide"/>
    <property type="match status" value="1"/>
</dbReference>
<evidence type="ECO:0000313" key="1">
    <source>
        <dbReference type="EMBL" id="MCQ1948476.1"/>
    </source>
</evidence>
<evidence type="ECO:0000313" key="2">
    <source>
        <dbReference type="Proteomes" id="UP001206924"/>
    </source>
</evidence>
<organism evidence="1 2">
    <name type="scientific">Arthrobacter jinronghuae</name>
    <dbReference type="NCBI Taxonomy" id="2964609"/>
    <lineage>
        <taxon>Bacteria</taxon>
        <taxon>Bacillati</taxon>
        <taxon>Actinomycetota</taxon>
        <taxon>Actinomycetes</taxon>
        <taxon>Micrococcales</taxon>
        <taxon>Micrococcaceae</taxon>
        <taxon>Arthrobacter</taxon>
    </lineage>
</organism>
<keyword evidence="2" id="KW-1185">Reference proteome</keyword>
<dbReference type="InterPro" id="IPR001646">
    <property type="entry name" value="5peptide_repeat"/>
</dbReference>
<sequence>MVRSRSTGTKPPVLELVRPQDLSDGADVPVGSHQEAVAYNGESFAGLELRGAVFSECSLTGVSLDNADLTAARFMESTLENLYAPVLRAAKTSFRDVEISNPRLGSADLHSGSWNSVRVDGGKIDFLDLRDCSLTNVLFSDCIIGELDLEGARLNRVAFRDCRIDSMLLGGGTAVDADLRGSVFRSVGKIDGLKGFTVDEEQLMLLAPLFAAELGLRVEA</sequence>
<proteinExistence type="predicted"/>
<comment type="caution">
    <text evidence="1">The sequence shown here is derived from an EMBL/GenBank/DDBJ whole genome shotgun (WGS) entry which is preliminary data.</text>
</comment>
<dbReference type="SUPFAM" id="SSF141571">
    <property type="entry name" value="Pentapeptide repeat-like"/>
    <property type="match status" value="1"/>
</dbReference>
<dbReference type="Proteomes" id="UP001206924">
    <property type="component" value="Unassembled WGS sequence"/>
</dbReference>